<name>A0AAE9KGI5_9NEIS</name>
<organism evidence="14 15">
    <name type="scientific">Uruburuella suis</name>
    <dbReference type="NCBI Taxonomy" id="252130"/>
    <lineage>
        <taxon>Bacteria</taxon>
        <taxon>Pseudomonadati</taxon>
        <taxon>Pseudomonadota</taxon>
        <taxon>Betaproteobacteria</taxon>
        <taxon>Neisseriales</taxon>
        <taxon>Neisseriaceae</taxon>
        <taxon>Uruburuella</taxon>
    </lineage>
</organism>
<dbReference type="PROSITE" id="PS00755">
    <property type="entry name" value="SECY_1"/>
    <property type="match status" value="1"/>
</dbReference>
<dbReference type="Pfam" id="PF00344">
    <property type="entry name" value="SecY"/>
    <property type="match status" value="1"/>
</dbReference>
<evidence type="ECO:0000256" key="3">
    <source>
        <dbReference type="ARBA" id="ARBA00022448"/>
    </source>
</evidence>
<dbReference type="GO" id="GO:0065002">
    <property type="term" value="P:intracellular protein transmembrane transport"/>
    <property type="evidence" value="ECO:0007669"/>
    <property type="project" value="UniProtKB-UniRule"/>
</dbReference>
<keyword evidence="3 10" id="KW-0813">Transport</keyword>
<keyword evidence="6 10" id="KW-1133">Transmembrane helix</keyword>
<evidence type="ECO:0000256" key="5">
    <source>
        <dbReference type="ARBA" id="ARBA00022927"/>
    </source>
</evidence>
<dbReference type="Proteomes" id="UP000829756">
    <property type="component" value="Chromosome"/>
</dbReference>
<feature type="transmembrane region" description="Helical" evidence="10">
    <location>
        <begin position="309"/>
        <end position="331"/>
    </location>
</feature>
<evidence type="ECO:0000256" key="8">
    <source>
        <dbReference type="ARBA" id="ARBA00023136"/>
    </source>
</evidence>
<accession>A0AAE9KGI5</accession>
<evidence type="ECO:0000256" key="7">
    <source>
        <dbReference type="ARBA" id="ARBA00023010"/>
    </source>
</evidence>
<evidence type="ECO:0000313" key="15">
    <source>
        <dbReference type="Proteomes" id="UP000829756"/>
    </source>
</evidence>
<dbReference type="PIRSF" id="PIRSF004557">
    <property type="entry name" value="SecY"/>
    <property type="match status" value="1"/>
</dbReference>
<dbReference type="FunFam" id="1.10.3370.10:FF:000001">
    <property type="entry name" value="Preprotein translocase subunit SecY"/>
    <property type="match status" value="1"/>
</dbReference>
<dbReference type="GO" id="GO:0043952">
    <property type="term" value="P:protein transport by the Sec complex"/>
    <property type="evidence" value="ECO:0007669"/>
    <property type="project" value="UniProtKB-UniRule"/>
</dbReference>
<dbReference type="KEGG" id="usu:LVJ78_11260"/>
<keyword evidence="10" id="KW-1003">Cell membrane</keyword>
<dbReference type="SUPFAM" id="SSF103491">
    <property type="entry name" value="Preprotein translocase SecY subunit"/>
    <property type="match status" value="1"/>
</dbReference>
<dbReference type="InterPro" id="IPR030659">
    <property type="entry name" value="SecY_CS"/>
</dbReference>
<proteinExistence type="inferred from homology"/>
<evidence type="ECO:0000256" key="12">
    <source>
        <dbReference type="RuleBase" id="RU003484"/>
    </source>
</evidence>
<comment type="similarity">
    <text evidence="2 10 13">Belongs to the SecY/SEC61-alpha family.</text>
</comment>
<dbReference type="RefSeq" id="WP_132954546.1">
    <property type="nucleotide sequence ID" value="NZ_CALJUB010000188.1"/>
</dbReference>
<dbReference type="InterPro" id="IPR026593">
    <property type="entry name" value="SecY"/>
</dbReference>
<reference evidence="14" key="2">
    <citation type="journal article" date="2022" name="Res Sq">
        <title>Evolution of multicellular longitudinally dividing oral cavity symbionts (Neisseriaceae).</title>
        <authorList>
            <person name="Nyongesa S."/>
            <person name="Weber P."/>
            <person name="Bernet E."/>
            <person name="Pullido F."/>
            <person name="Nieckarz M."/>
            <person name="Delaby M."/>
            <person name="Nieves C."/>
            <person name="Viehboeck T."/>
            <person name="Krause N."/>
            <person name="Rivera-Millot A."/>
            <person name="Nakamura A."/>
            <person name="Vischer N."/>
            <person name="VanNieuwenhze M."/>
            <person name="Brun Y."/>
            <person name="Cava F."/>
            <person name="Bulgheresi S."/>
            <person name="Veyrier F."/>
        </authorList>
    </citation>
    <scope>NUCLEOTIDE SEQUENCE</scope>
    <source>
        <strain evidence="14">1258/02</strain>
    </source>
</reference>
<evidence type="ECO:0000256" key="9">
    <source>
        <dbReference type="ARBA" id="ARBA00039733"/>
    </source>
</evidence>
<dbReference type="InterPro" id="IPR023201">
    <property type="entry name" value="SecY_dom_sf"/>
</dbReference>
<feature type="transmembrane region" description="Helical" evidence="10">
    <location>
        <begin position="267"/>
        <end position="289"/>
    </location>
</feature>
<protein>
    <recommendedName>
        <fullName evidence="9 10">Protein translocase subunit SecY</fullName>
    </recommendedName>
</protein>
<feature type="transmembrane region" description="Helical" evidence="10">
    <location>
        <begin position="149"/>
        <end position="167"/>
    </location>
</feature>
<evidence type="ECO:0000256" key="2">
    <source>
        <dbReference type="ARBA" id="ARBA00005751"/>
    </source>
</evidence>
<evidence type="ECO:0000256" key="10">
    <source>
        <dbReference type="HAMAP-Rule" id="MF_01465"/>
    </source>
</evidence>
<keyword evidence="5 10" id="KW-0653">Protein transport</keyword>
<feature type="transmembrane region" description="Helical" evidence="10">
    <location>
        <begin position="362"/>
        <end position="384"/>
    </location>
</feature>
<dbReference type="EMBL" id="CP091507">
    <property type="protein sequence ID" value="UOO79246.1"/>
    <property type="molecule type" value="Genomic_DNA"/>
</dbReference>
<reference evidence="14" key="1">
    <citation type="submission" date="2021-12" db="EMBL/GenBank/DDBJ databases">
        <authorList>
            <person name="Veyrier F.J."/>
        </authorList>
    </citation>
    <scope>NUCLEOTIDE SEQUENCE</scope>
    <source>
        <strain evidence="14">1258/02</strain>
    </source>
</reference>
<evidence type="ECO:0000256" key="6">
    <source>
        <dbReference type="ARBA" id="ARBA00022989"/>
    </source>
</evidence>
<dbReference type="GO" id="GO:0006605">
    <property type="term" value="P:protein targeting"/>
    <property type="evidence" value="ECO:0007669"/>
    <property type="project" value="UniProtKB-UniRule"/>
</dbReference>
<keyword evidence="4 10" id="KW-0812">Transmembrane</keyword>
<keyword evidence="7 10" id="KW-0811">Translocation</keyword>
<keyword evidence="8 10" id="KW-0472">Membrane</keyword>
<feature type="transmembrane region" description="Helical" evidence="10">
    <location>
        <begin position="390"/>
        <end position="409"/>
    </location>
</feature>
<gene>
    <name evidence="10 14" type="primary">secY</name>
    <name evidence="14" type="ORF">LVJ78_11260</name>
</gene>
<feature type="transmembrane region" description="Helical" evidence="10">
    <location>
        <begin position="208"/>
        <end position="230"/>
    </location>
</feature>
<dbReference type="InterPro" id="IPR002208">
    <property type="entry name" value="SecY/SEC61-alpha"/>
</dbReference>
<feature type="transmembrane region" description="Helical" evidence="10">
    <location>
        <begin position="116"/>
        <end position="137"/>
    </location>
</feature>
<dbReference type="HAMAP" id="MF_01465">
    <property type="entry name" value="SecY"/>
    <property type="match status" value="1"/>
</dbReference>
<dbReference type="AlphaFoldDB" id="A0AAE9KGI5"/>
<dbReference type="Gene3D" id="1.10.3370.10">
    <property type="entry name" value="SecY subunit domain"/>
    <property type="match status" value="1"/>
</dbReference>
<comment type="subcellular location">
    <subcellularLocation>
        <location evidence="10">Cell membrane</location>
        <topology evidence="10">Multi-pass membrane protein</topology>
    </subcellularLocation>
    <subcellularLocation>
        <location evidence="1 12">Membrane</location>
        <topology evidence="1 12">Multi-pass membrane protein</topology>
    </subcellularLocation>
</comment>
<dbReference type="NCBIfam" id="TIGR00967">
    <property type="entry name" value="3a0501s007"/>
    <property type="match status" value="1"/>
</dbReference>
<evidence type="ECO:0000256" key="1">
    <source>
        <dbReference type="ARBA" id="ARBA00004141"/>
    </source>
</evidence>
<evidence type="ECO:0000313" key="14">
    <source>
        <dbReference type="EMBL" id="UOO79246.1"/>
    </source>
</evidence>
<sequence length="437" mass="47924">MANRQSSSGLSKFGDLKNRLLFLLGALVVFRIGAHIPVPGVDAAALAKLYESASGGMLGMLNMFSGGSLERFSIFAIGIMPYISASIIVQLASEIMPSLKALKKEGEAGRRVITKYTRYGTVLLALLQSFGVATFVYQQNIVVASQLEFYVSTVVCLVTGTMFLMWLGEQMTERGIGNGISLIITAGIAAGIPAGISRLLTLTSQGSMSMLMAVAIVIGALLLIYVVVYFESAQRKIPVHYAKRQVGNRLVQGQSTHMPFKLNMAGVIPPIFASSIILFPSTLLSWFGSTNTDNWFYKAAALLQHGQPVYILLFAATIIFFCYFYTALVFSPREMAENLKKSGAFVPGIRPGEQTSRYLEKVVLRLTFFGALYITIICLIPEFLTTALNVPFYLGGTSLLILVVVTMDFSTQIASYRMTQQYEHLMKRSDMKSLSRK</sequence>
<feature type="transmembrane region" description="Helical" evidence="10">
    <location>
        <begin position="179"/>
        <end position="196"/>
    </location>
</feature>
<comment type="caution">
    <text evidence="10">Lacks conserved residue(s) required for the propagation of feature annotation.</text>
</comment>
<dbReference type="PANTHER" id="PTHR10906">
    <property type="entry name" value="SECY/SEC61-ALPHA FAMILY MEMBER"/>
    <property type="match status" value="1"/>
</dbReference>
<dbReference type="PRINTS" id="PR00303">
    <property type="entry name" value="SECYTRNLCASE"/>
</dbReference>
<comment type="function">
    <text evidence="10 11">The central subunit of the protein translocation channel SecYEG. Consists of two halves formed by TMs 1-5 and 6-10. These two domains form a lateral gate at the front which open onto the bilayer between TMs 2 and 7, and are clamped together by SecE at the back. The channel is closed by both a pore ring composed of hydrophobic SecY resides and a short helix (helix 2A) on the extracellular side of the membrane which forms a plug. The plug probably moves laterally to allow the channel to open. The ring and the pore may move independently.</text>
</comment>
<feature type="transmembrane region" description="Helical" evidence="10">
    <location>
        <begin position="71"/>
        <end position="95"/>
    </location>
</feature>
<dbReference type="PROSITE" id="PS00756">
    <property type="entry name" value="SECY_2"/>
    <property type="match status" value="1"/>
</dbReference>
<dbReference type="GO" id="GO:0005886">
    <property type="term" value="C:plasma membrane"/>
    <property type="evidence" value="ECO:0007669"/>
    <property type="project" value="UniProtKB-SubCell"/>
</dbReference>
<evidence type="ECO:0000256" key="4">
    <source>
        <dbReference type="ARBA" id="ARBA00022692"/>
    </source>
</evidence>
<comment type="subunit">
    <text evidence="10">Component of the Sec protein translocase complex. Heterotrimer consisting of SecY, SecE and SecG subunits. The heterotrimers can form oligomers, although 1 heterotrimer is thought to be able to translocate proteins. Interacts with the ribosome. Interacts with SecDF, and other proteins may be involved. Interacts with SecA.</text>
</comment>
<evidence type="ECO:0000256" key="13">
    <source>
        <dbReference type="RuleBase" id="RU004349"/>
    </source>
</evidence>
<evidence type="ECO:0000256" key="11">
    <source>
        <dbReference type="RuleBase" id="RU000537"/>
    </source>
</evidence>